<keyword evidence="7" id="KW-1185">Reference proteome</keyword>
<dbReference type="NCBIfam" id="NF008757">
    <property type="entry name" value="PRK11788.1-5"/>
    <property type="match status" value="1"/>
</dbReference>
<gene>
    <name evidence="4" type="primary">lapB</name>
    <name evidence="6" type="ORF">SAMN04488509_102518</name>
</gene>
<dbReference type="Proteomes" id="UP000199603">
    <property type="component" value="Unassembled WGS sequence"/>
</dbReference>
<keyword evidence="4" id="KW-0997">Cell inner membrane</keyword>
<dbReference type="Gene3D" id="1.25.40.10">
    <property type="entry name" value="Tetratricopeptide repeat domain"/>
    <property type="match status" value="2"/>
</dbReference>
<evidence type="ECO:0000313" key="6">
    <source>
        <dbReference type="EMBL" id="SDD45463.1"/>
    </source>
</evidence>
<dbReference type="Pfam" id="PF13176">
    <property type="entry name" value="TPR_7"/>
    <property type="match status" value="1"/>
</dbReference>
<accession>A0A1G6UW13</accession>
<evidence type="ECO:0000256" key="4">
    <source>
        <dbReference type="HAMAP-Rule" id="MF_00994"/>
    </source>
</evidence>
<name>A0A1G6UW13_9GAMM</name>
<feature type="binding site" evidence="4">
    <location>
        <position position="358"/>
    </location>
    <ligand>
        <name>Fe cation</name>
        <dbReference type="ChEBI" id="CHEBI:24875"/>
    </ligand>
</feature>
<comment type="subcellular location">
    <subcellularLocation>
        <location evidence="4">Cell inner membrane</location>
        <topology evidence="4">Single-pass membrane protein</topology>
        <orientation evidence="4">Cytoplasmic side</orientation>
    </subcellularLocation>
</comment>
<dbReference type="GO" id="GO:0009898">
    <property type="term" value="C:cytoplasmic side of plasma membrane"/>
    <property type="evidence" value="ECO:0007669"/>
    <property type="project" value="UniProtKB-UniRule"/>
</dbReference>
<dbReference type="InterPro" id="IPR011990">
    <property type="entry name" value="TPR-like_helical_dom_sf"/>
</dbReference>
<evidence type="ECO:0000256" key="2">
    <source>
        <dbReference type="ARBA" id="ARBA00022737"/>
    </source>
</evidence>
<feature type="domain" description="LapB rubredoxin metal binding" evidence="5">
    <location>
        <begin position="356"/>
        <end position="383"/>
    </location>
</feature>
<evidence type="ECO:0000313" key="7">
    <source>
        <dbReference type="Proteomes" id="UP000199603"/>
    </source>
</evidence>
<keyword evidence="4" id="KW-1133">Transmembrane helix</keyword>
<dbReference type="Pfam" id="PF18073">
    <property type="entry name" value="Zn_ribbon_LapB"/>
    <property type="match status" value="1"/>
</dbReference>
<dbReference type="OrthoDB" id="507476at2"/>
<dbReference type="GO" id="GO:0005506">
    <property type="term" value="F:iron ion binding"/>
    <property type="evidence" value="ECO:0007669"/>
    <property type="project" value="UniProtKB-UniRule"/>
</dbReference>
<organism evidence="6 7">
    <name type="scientific">Aquimonas voraii</name>
    <dbReference type="NCBI Taxonomy" id="265719"/>
    <lineage>
        <taxon>Bacteria</taxon>
        <taxon>Pseudomonadati</taxon>
        <taxon>Pseudomonadota</taxon>
        <taxon>Gammaproteobacteria</taxon>
        <taxon>Lysobacterales</taxon>
        <taxon>Lysobacteraceae</taxon>
        <taxon>Aquimonas</taxon>
    </lineage>
</organism>
<dbReference type="InterPro" id="IPR051012">
    <property type="entry name" value="CellSynth/LPSAsmb/PSIAsmb"/>
</dbReference>
<keyword evidence="4" id="KW-0472">Membrane</keyword>
<comment type="function">
    <text evidence="4">Modulates cellular lipopolysaccharide (LPS) levels by regulating LpxC, which is involved in lipid A biosynthesis. May act by modulating the proteolytic activity of FtsH towards LpxC. May also coordinate assembly of proteins involved in LPS synthesis at the plasma membrane.</text>
</comment>
<sequence length="390" mass="43807">MSEFLLLFLLLPVAMAWGWFAGRRAAERAGGNRVSRLSTRYFRGLNYLLNEQPDKAIEVFLQIAEVDSDTVETHFALGNLFRRRGEVDRAIRIHQNLIERTTLTDEQRVQAVLELGEDYMRAGLLDRAETLFADLVRPGEQAPQALRHLLVIYQAERDWEKAIEHAQRLEAATGEPTGRLVAHFHCELADRARRQGRIAEARAHLAEAHAAEANFVRAGLIEGQIELAEGRDALALRAFERVARHDPDVLPEVLKPLLGVYERQGERARARAFLAEMSERYAGVAPVLALARLIREDEGDCAAVEYLSEALRQRPSVKGQVALIELGTARPPEEAMPILRVLEQTTGHLASSVLTYRCNRCGFGARQHHWQCPSCKNWSSVRPIHGPTGD</sequence>
<dbReference type="PANTHER" id="PTHR45586:SF1">
    <property type="entry name" value="LIPOPOLYSACCHARIDE ASSEMBLY PROTEIN B"/>
    <property type="match status" value="1"/>
</dbReference>
<keyword evidence="1 4" id="KW-0479">Metal-binding</keyword>
<evidence type="ECO:0000259" key="5">
    <source>
        <dbReference type="Pfam" id="PF18073"/>
    </source>
</evidence>
<dbReference type="SMART" id="SM00028">
    <property type="entry name" value="TPR"/>
    <property type="match status" value="5"/>
</dbReference>
<keyword evidence="3 4" id="KW-0802">TPR repeat</keyword>
<comment type="similarity">
    <text evidence="4">Belongs to the LapB family.</text>
</comment>
<dbReference type="GO" id="GO:0008653">
    <property type="term" value="P:lipopolysaccharide metabolic process"/>
    <property type="evidence" value="ECO:0007669"/>
    <property type="project" value="InterPro"/>
</dbReference>
<reference evidence="6 7" key="1">
    <citation type="submission" date="2016-10" db="EMBL/GenBank/DDBJ databases">
        <authorList>
            <person name="de Groot N.N."/>
        </authorList>
    </citation>
    <scope>NUCLEOTIDE SEQUENCE [LARGE SCALE GENOMIC DNA]</scope>
    <source>
        <strain evidence="6 7">DSM 16957</strain>
    </source>
</reference>
<dbReference type="RefSeq" id="WP_091240611.1">
    <property type="nucleotide sequence ID" value="NZ_FNAG01000002.1"/>
</dbReference>
<dbReference type="InterPro" id="IPR041166">
    <property type="entry name" value="Rubredoxin_2"/>
</dbReference>
<feature type="binding site" evidence="4">
    <location>
        <position position="372"/>
    </location>
    <ligand>
        <name>Fe cation</name>
        <dbReference type="ChEBI" id="CHEBI:24875"/>
    </ligand>
</feature>
<keyword evidence="4" id="KW-0812">Transmembrane</keyword>
<keyword evidence="4" id="KW-0408">Iron</keyword>
<dbReference type="Pfam" id="PF13432">
    <property type="entry name" value="TPR_16"/>
    <property type="match status" value="2"/>
</dbReference>
<feature type="topological domain" description="Cytoplasmic" evidence="4">
    <location>
        <begin position="23"/>
        <end position="390"/>
    </location>
</feature>
<feature type="binding site" evidence="4">
    <location>
        <position position="361"/>
    </location>
    <ligand>
        <name>Fe cation</name>
        <dbReference type="ChEBI" id="CHEBI:24875"/>
    </ligand>
</feature>
<dbReference type="InterPro" id="IPR019734">
    <property type="entry name" value="TPR_rpt"/>
</dbReference>
<evidence type="ECO:0000256" key="1">
    <source>
        <dbReference type="ARBA" id="ARBA00022723"/>
    </source>
</evidence>
<proteinExistence type="inferred from homology"/>
<keyword evidence="2 4" id="KW-0677">Repeat</keyword>
<dbReference type="EMBL" id="FNAG01000002">
    <property type="protein sequence ID" value="SDD45463.1"/>
    <property type="molecule type" value="Genomic_DNA"/>
</dbReference>
<dbReference type="HAMAP" id="MF_00994">
    <property type="entry name" value="LPS_assembly_LapB"/>
    <property type="match status" value="1"/>
</dbReference>
<evidence type="ECO:0000256" key="3">
    <source>
        <dbReference type="ARBA" id="ARBA00022803"/>
    </source>
</evidence>
<dbReference type="PANTHER" id="PTHR45586">
    <property type="entry name" value="TPR REPEAT-CONTAINING PROTEIN PA4667"/>
    <property type="match status" value="1"/>
</dbReference>
<dbReference type="STRING" id="265719.SAMN04488509_102518"/>
<feature type="binding site" evidence="4">
    <location>
        <position position="375"/>
    </location>
    <ligand>
        <name>Fe cation</name>
        <dbReference type="ChEBI" id="CHEBI:24875"/>
    </ligand>
</feature>
<protein>
    <recommendedName>
        <fullName evidence="4">Lipopolysaccharide assembly protein B</fullName>
    </recommendedName>
</protein>
<keyword evidence="4" id="KW-1003">Cell membrane</keyword>
<dbReference type="AlphaFoldDB" id="A0A1G6UW13"/>
<dbReference type="GO" id="GO:0046890">
    <property type="term" value="P:regulation of lipid biosynthetic process"/>
    <property type="evidence" value="ECO:0007669"/>
    <property type="project" value="UniProtKB-UniRule"/>
</dbReference>
<dbReference type="InterPro" id="IPR030865">
    <property type="entry name" value="LapB"/>
</dbReference>
<dbReference type="SUPFAM" id="SSF48452">
    <property type="entry name" value="TPR-like"/>
    <property type="match status" value="2"/>
</dbReference>